<gene>
    <name evidence="1" type="ORF">LEP1GSC062_3333</name>
</gene>
<name>V6HYH6_9LEPT</name>
<comment type="caution">
    <text evidence="1">The sequence shown here is derived from an EMBL/GenBank/DDBJ whole genome shotgun (WGS) entry which is preliminary data.</text>
</comment>
<dbReference type="EMBL" id="AHMT02000030">
    <property type="protein sequence ID" value="EQA62566.1"/>
    <property type="molecule type" value="Genomic_DNA"/>
</dbReference>
<dbReference type="AlphaFoldDB" id="V6HYH6"/>
<accession>V6HYH6</accession>
<evidence type="ECO:0000313" key="1">
    <source>
        <dbReference type="EMBL" id="EQA62566.1"/>
    </source>
</evidence>
<sequence>MSNPYFEDAENYDFRIKSLFRVIKIESYGRFQSIVNNPNNQYRQKNDIQFSANEFENSVVVIEKENPHTPEKSV</sequence>
<dbReference type="Proteomes" id="UP000018747">
    <property type="component" value="Unassembled WGS sequence"/>
</dbReference>
<reference evidence="1" key="1">
    <citation type="submission" date="2013-05" db="EMBL/GenBank/DDBJ databases">
        <authorList>
            <person name="Harkins D.M."/>
            <person name="Durkin A.S."/>
            <person name="Brinkac L.M."/>
            <person name="Haft D.H."/>
            <person name="Selengut J.D."/>
            <person name="Sanka R."/>
            <person name="DePew J."/>
            <person name="Purushe J."/>
            <person name="Hartskeerl R.A."/>
            <person name="Ahmed A."/>
            <person name="van der Linden H."/>
            <person name="Goris M.G.A."/>
            <person name="Vinetz J.M."/>
            <person name="Sutton G.G."/>
            <person name="Nierman W.C."/>
            <person name="Fouts D.E."/>
        </authorList>
    </citation>
    <scope>NUCLEOTIDE SEQUENCE [LARGE SCALE GENOMIC DNA]</scope>
    <source>
        <strain evidence="1">L 60</strain>
    </source>
</reference>
<organism evidence="1 2">
    <name type="scientific">Leptospira alexanderi serovar Manhao 3 str. L 60</name>
    <dbReference type="NCBI Taxonomy" id="1049759"/>
    <lineage>
        <taxon>Bacteria</taxon>
        <taxon>Pseudomonadati</taxon>
        <taxon>Spirochaetota</taxon>
        <taxon>Spirochaetia</taxon>
        <taxon>Leptospirales</taxon>
        <taxon>Leptospiraceae</taxon>
        <taxon>Leptospira</taxon>
    </lineage>
</organism>
<evidence type="ECO:0000313" key="2">
    <source>
        <dbReference type="Proteomes" id="UP000018747"/>
    </source>
</evidence>
<proteinExistence type="predicted"/>
<dbReference type="RefSeq" id="WP_010577765.1">
    <property type="nucleotide sequence ID" value="NZ_AHMT02000030.1"/>
</dbReference>
<keyword evidence="2" id="KW-1185">Reference proteome</keyword>
<protein>
    <submittedName>
        <fullName evidence="1">Uncharacterized protein</fullName>
    </submittedName>
</protein>